<dbReference type="KEGG" id="eah:FA04_33255"/>
<dbReference type="RefSeq" id="WP_034800313.1">
    <property type="nucleotide sequence ID" value="NZ_CAXURO020000003.1"/>
</dbReference>
<evidence type="ECO:0000313" key="3">
    <source>
        <dbReference type="EMBL" id="WFP94759.1"/>
    </source>
</evidence>
<dbReference type="Proteomes" id="UP001055460">
    <property type="component" value="Plasmid pB"/>
</dbReference>
<dbReference type="Proteomes" id="UP001214094">
    <property type="component" value="Plasmid unnamedB"/>
</dbReference>
<dbReference type="GeneID" id="29523357"/>
<organism evidence="2 4">
    <name type="scientific">Ensifer adhaerens</name>
    <name type="common">Sinorhizobium morelense</name>
    <dbReference type="NCBI Taxonomy" id="106592"/>
    <lineage>
        <taxon>Bacteria</taxon>
        <taxon>Pseudomonadati</taxon>
        <taxon>Pseudomonadota</taxon>
        <taxon>Alphaproteobacteria</taxon>
        <taxon>Hyphomicrobiales</taxon>
        <taxon>Rhizobiaceae</taxon>
        <taxon>Sinorhizobium/Ensifer group</taxon>
        <taxon>Ensifer</taxon>
    </lineage>
</organism>
<evidence type="ECO:0000313" key="4">
    <source>
        <dbReference type="Proteomes" id="UP001055460"/>
    </source>
</evidence>
<keyword evidence="5" id="KW-1185">Reference proteome</keyword>
<reference evidence="3 5" key="2">
    <citation type="submission" date="2023-03" db="EMBL/GenBank/DDBJ databases">
        <title>Comparative genome and transcriptome analysis combination mining strategies for increasing vitamin B12 production of Ensifer adhaerens strain.</title>
        <authorList>
            <person name="Yongheng L."/>
        </authorList>
    </citation>
    <scope>NUCLEOTIDE SEQUENCE [LARGE SCALE GENOMIC DNA]</scope>
    <source>
        <strain evidence="3 5">Casida A-T305</strain>
        <plasmid evidence="3 5">unnamedB</plasmid>
    </source>
</reference>
<keyword evidence="1" id="KW-0732">Signal</keyword>
<sequence length="125" mass="14284">MKWLPVTAVLIAGPAFAQSAELESACTSVARNFFMTDTLNVGVVQSFPELKPPGVRFKYSERSDTKKAEMSDTFDCEFDQPNPITKLLRFCVSRTCYSSDQEDGERRRRFEEMQLLMQRGKSARK</sequence>
<geneLocation type="plasmid" evidence="2 4">
    <name>pB</name>
</geneLocation>
<protein>
    <submittedName>
        <fullName evidence="2">Uncharacterized protein</fullName>
    </submittedName>
</protein>
<proteinExistence type="predicted"/>
<keyword evidence="2" id="KW-0614">Plasmid</keyword>
<gene>
    <name evidence="2" type="ORF">NE863_29045</name>
    <name evidence="3" type="ORF">P4B07_33775</name>
</gene>
<accession>A0A9Q9DED8</accession>
<dbReference type="EMBL" id="CP121310">
    <property type="protein sequence ID" value="WFP94759.1"/>
    <property type="molecule type" value="Genomic_DNA"/>
</dbReference>
<reference evidence="2" key="1">
    <citation type="submission" date="2022-06" db="EMBL/GenBank/DDBJ databases">
        <title>Physiological and biochemical characterization and genomic elucidation of a strain of the genus Ensifer adhaerens M8 that combines arsenic oxidation and chromium reduction.</title>
        <authorList>
            <person name="Li X."/>
            <person name="Yu c."/>
        </authorList>
    </citation>
    <scope>NUCLEOTIDE SEQUENCE</scope>
    <source>
        <strain evidence="2">M8</strain>
        <plasmid evidence="2">pB</plasmid>
    </source>
</reference>
<name>A0A9Q9DED8_ENSAD</name>
<feature type="chain" id="PRO_5040417616" evidence="1">
    <location>
        <begin position="18"/>
        <end position="125"/>
    </location>
</feature>
<geneLocation type="plasmid" evidence="3 5">
    <name>unnamedB</name>
</geneLocation>
<feature type="signal peptide" evidence="1">
    <location>
        <begin position="1"/>
        <end position="17"/>
    </location>
</feature>
<dbReference type="AlphaFoldDB" id="A0A9Q9DED8"/>
<evidence type="ECO:0000256" key="1">
    <source>
        <dbReference type="SAM" id="SignalP"/>
    </source>
</evidence>
<dbReference type="EMBL" id="CP098809">
    <property type="protein sequence ID" value="USJ27922.1"/>
    <property type="molecule type" value="Genomic_DNA"/>
</dbReference>
<evidence type="ECO:0000313" key="2">
    <source>
        <dbReference type="EMBL" id="USJ27922.1"/>
    </source>
</evidence>
<evidence type="ECO:0000313" key="5">
    <source>
        <dbReference type="Proteomes" id="UP001214094"/>
    </source>
</evidence>